<dbReference type="AlphaFoldDB" id="A0A8S1IT48"/>
<dbReference type="PANTHER" id="PTHR30231">
    <property type="entry name" value="DNA POLYMERASE III SUBUNIT EPSILON"/>
    <property type="match status" value="1"/>
</dbReference>
<evidence type="ECO:0000313" key="2">
    <source>
        <dbReference type="EMBL" id="CAD7697109.1"/>
    </source>
</evidence>
<dbReference type="InterPro" id="IPR013520">
    <property type="entry name" value="Ribonucl_H"/>
</dbReference>
<protein>
    <recommendedName>
        <fullName evidence="1">Exonuclease domain-containing protein</fullName>
    </recommendedName>
</protein>
<evidence type="ECO:0000313" key="3">
    <source>
        <dbReference type="Proteomes" id="UP000708148"/>
    </source>
</evidence>
<dbReference type="InterPro" id="IPR036397">
    <property type="entry name" value="RNaseH_sf"/>
</dbReference>
<feature type="domain" description="Exonuclease" evidence="1">
    <location>
        <begin position="11"/>
        <end position="179"/>
    </location>
</feature>
<dbReference type="EMBL" id="CAJHUC010000604">
    <property type="protein sequence ID" value="CAD7697109.1"/>
    <property type="molecule type" value="Genomic_DNA"/>
</dbReference>
<dbReference type="OrthoDB" id="10430380at2759"/>
<dbReference type="Pfam" id="PF00929">
    <property type="entry name" value="RNase_T"/>
    <property type="match status" value="1"/>
</dbReference>
<organism evidence="2 3">
    <name type="scientific">Ostreobium quekettii</name>
    <dbReference type="NCBI Taxonomy" id="121088"/>
    <lineage>
        <taxon>Eukaryota</taxon>
        <taxon>Viridiplantae</taxon>
        <taxon>Chlorophyta</taxon>
        <taxon>core chlorophytes</taxon>
        <taxon>Ulvophyceae</taxon>
        <taxon>TCBD clade</taxon>
        <taxon>Bryopsidales</taxon>
        <taxon>Ostreobineae</taxon>
        <taxon>Ostreobiaceae</taxon>
        <taxon>Ostreobium</taxon>
    </lineage>
</organism>
<dbReference type="GO" id="GO:0005829">
    <property type="term" value="C:cytosol"/>
    <property type="evidence" value="ECO:0007669"/>
    <property type="project" value="TreeGrafter"/>
</dbReference>
<dbReference type="Proteomes" id="UP000708148">
    <property type="component" value="Unassembled WGS sequence"/>
</dbReference>
<dbReference type="Gene3D" id="3.30.420.10">
    <property type="entry name" value="Ribonuclease H-like superfamily/Ribonuclease H"/>
    <property type="match status" value="1"/>
</dbReference>
<dbReference type="InterPro" id="IPR012337">
    <property type="entry name" value="RNaseH-like_sf"/>
</dbReference>
<dbReference type="GO" id="GO:0045004">
    <property type="term" value="P:DNA replication proofreading"/>
    <property type="evidence" value="ECO:0007669"/>
    <property type="project" value="TreeGrafter"/>
</dbReference>
<dbReference type="SMART" id="SM00479">
    <property type="entry name" value="EXOIII"/>
    <property type="match status" value="1"/>
</dbReference>
<accession>A0A8S1IT48</accession>
<reference evidence="2" key="1">
    <citation type="submission" date="2020-12" db="EMBL/GenBank/DDBJ databases">
        <authorList>
            <person name="Iha C."/>
        </authorList>
    </citation>
    <scope>NUCLEOTIDE SEQUENCE</scope>
</reference>
<dbReference type="GO" id="GO:0003676">
    <property type="term" value="F:nucleic acid binding"/>
    <property type="evidence" value="ECO:0007669"/>
    <property type="project" value="InterPro"/>
</dbReference>
<name>A0A8S1IT48_9CHLO</name>
<dbReference type="SUPFAM" id="SSF53098">
    <property type="entry name" value="Ribonuclease H-like"/>
    <property type="match status" value="1"/>
</dbReference>
<dbReference type="CDD" id="cd06127">
    <property type="entry name" value="DEDDh"/>
    <property type="match status" value="1"/>
</dbReference>
<comment type="caution">
    <text evidence="2">The sequence shown here is derived from an EMBL/GenBank/DDBJ whole genome shotgun (WGS) entry which is preliminary data.</text>
</comment>
<gene>
    <name evidence="2" type="ORF">OSTQU699_LOCUS2470</name>
</gene>
<proteinExistence type="predicted"/>
<evidence type="ECO:0000259" key="1">
    <source>
        <dbReference type="SMART" id="SM00479"/>
    </source>
</evidence>
<dbReference type="GO" id="GO:0008408">
    <property type="term" value="F:3'-5' exonuclease activity"/>
    <property type="evidence" value="ECO:0007669"/>
    <property type="project" value="TreeGrafter"/>
</dbReference>
<sequence>MDAPTTADDFLVLIVDTETTGLSVATGELIEVGAILYSVRSRCVLSQVSTLLPPRRGANDASAINQIPVAAALSVGKKHADIVCEMICAWAAGAKFVVSHNVDFDRGFIAEHRGLASLAQKVWLCTCYDFQWPKQHRPAMNLVHLALAHGIGVTCAHRALSDCQLIASLFSAVEDLPGLISKAARPKCRVVALVDYAEREKAKEAGFRWDATSRTWSRWLAIDNLPKLPFMYTMTEVDPRGNESIMWVRLWQLYICRRMGECNNREKGQCRDHVAQEEQQQLQEIGQRAWKSVKMVPSLRSAIRQLWADSKSGSIEPVGLTETMGPLEMWSRYSMPAAQPSMDSCQISAASSDQESVCACAPGSPENQATVLMGLHTFKGNDKMLAGHTEEQMAQLESEHSDVVAALESQVANLVVADGGEDVKCRKQRLRKRQTIAA</sequence>
<keyword evidence="3" id="KW-1185">Reference proteome</keyword>
<dbReference type="PANTHER" id="PTHR30231:SF37">
    <property type="entry name" value="EXODEOXYRIBONUCLEASE 10"/>
    <property type="match status" value="1"/>
</dbReference>